<evidence type="ECO:0000313" key="8">
    <source>
        <dbReference type="Proteomes" id="UP000306985"/>
    </source>
</evidence>
<keyword evidence="3" id="KW-0520">NAD</keyword>
<dbReference type="InterPro" id="IPR008927">
    <property type="entry name" value="6-PGluconate_DH-like_C_sf"/>
</dbReference>
<evidence type="ECO:0000256" key="2">
    <source>
        <dbReference type="ARBA" id="ARBA00023002"/>
    </source>
</evidence>
<feature type="domain" description="6-phosphogluconate dehydrogenase NADP-binding" evidence="5">
    <location>
        <begin position="1"/>
        <end position="148"/>
    </location>
</feature>
<dbReference type="GO" id="GO:0051287">
    <property type="term" value="F:NAD binding"/>
    <property type="evidence" value="ECO:0007669"/>
    <property type="project" value="InterPro"/>
</dbReference>
<dbReference type="SUPFAM" id="SSF51735">
    <property type="entry name" value="NAD(P)-binding Rossmann-fold domains"/>
    <property type="match status" value="1"/>
</dbReference>
<evidence type="ECO:0000313" key="7">
    <source>
        <dbReference type="EMBL" id="TKV62162.1"/>
    </source>
</evidence>
<organism evidence="7 8">
    <name type="scientific">Nakamurella flava</name>
    <dbReference type="NCBI Taxonomy" id="2576308"/>
    <lineage>
        <taxon>Bacteria</taxon>
        <taxon>Bacillati</taxon>
        <taxon>Actinomycetota</taxon>
        <taxon>Actinomycetes</taxon>
        <taxon>Nakamurellales</taxon>
        <taxon>Nakamurellaceae</taxon>
        <taxon>Nakamurella</taxon>
    </lineage>
</organism>
<gene>
    <name evidence="7" type="ORF">FDO65_05090</name>
</gene>
<dbReference type="SUPFAM" id="SSF48179">
    <property type="entry name" value="6-phosphogluconate dehydrogenase C-terminal domain-like"/>
    <property type="match status" value="1"/>
</dbReference>
<dbReference type="GO" id="GO:0016491">
    <property type="term" value="F:oxidoreductase activity"/>
    <property type="evidence" value="ECO:0007669"/>
    <property type="project" value="UniProtKB-KW"/>
</dbReference>
<dbReference type="PIRSF" id="PIRSF000103">
    <property type="entry name" value="HIBADH"/>
    <property type="match status" value="1"/>
</dbReference>
<dbReference type="Gene3D" id="3.40.50.720">
    <property type="entry name" value="NAD(P)-binding Rossmann-like Domain"/>
    <property type="match status" value="1"/>
</dbReference>
<evidence type="ECO:0000256" key="4">
    <source>
        <dbReference type="PIRSR" id="PIRSR000103-1"/>
    </source>
</evidence>
<dbReference type="InterPro" id="IPR006115">
    <property type="entry name" value="6PGDH_NADP-bd"/>
</dbReference>
<evidence type="ECO:0000259" key="5">
    <source>
        <dbReference type="Pfam" id="PF03446"/>
    </source>
</evidence>
<comment type="similarity">
    <text evidence="1">Belongs to the HIBADH-related family.</text>
</comment>
<dbReference type="Gene3D" id="1.10.1040.10">
    <property type="entry name" value="N-(1-d-carboxylethyl)-l-norvaline Dehydrogenase, domain 2"/>
    <property type="match status" value="1"/>
</dbReference>
<dbReference type="InterPro" id="IPR029154">
    <property type="entry name" value="HIBADH-like_NADP-bd"/>
</dbReference>
<dbReference type="InterPro" id="IPR013328">
    <property type="entry name" value="6PGD_dom2"/>
</dbReference>
<dbReference type="EMBL" id="SZZH01000001">
    <property type="protein sequence ID" value="TKV62162.1"/>
    <property type="molecule type" value="Genomic_DNA"/>
</dbReference>
<dbReference type="PANTHER" id="PTHR43580">
    <property type="entry name" value="OXIDOREDUCTASE GLYR1-RELATED"/>
    <property type="match status" value="1"/>
</dbReference>
<protein>
    <submittedName>
        <fullName evidence="7">NAD(P)-dependent oxidoreductase</fullName>
    </submittedName>
</protein>
<dbReference type="PANTHER" id="PTHR43580:SF2">
    <property type="entry name" value="CYTOKINE-LIKE NUCLEAR FACTOR N-PAC"/>
    <property type="match status" value="1"/>
</dbReference>
<dbReference type="OrthoDB" id="3185659at2"/>
<keyword evidence="8" id="KW-1185">Reference proteome</keyword>
<proteinExistence type="inferred from homology"/>
<evidence type="ECO:0000256" key="3">
    <source>
        <dbReference type="ARBA" id="ARBA00023027"/>
    </source>
</evidence>
<dbReference type="GO" id="GO:0050661">
    <property type="term" value="F:NADP binding"/>
    <property type="evidence" value="ECO:0007669"/>
    <property type="project" value="InterPro"/>
</dbReference>
<dbReference type="AlphaFoldDB" id="A0A4U6QQ14"/>
<reference evidence="7 8" key="1">
    <citation type="submission" date="2019-05" db="EMBL/GenBank/DDBJ databases">
        <title>Nakamurella sp. N5BH11, whole genome shotgun sequence.</title>
        <authorList>
            <person name="Tuo L."/>
        </authorList>
    </citation>
    <scope>NUCLEOTIDE SEQUENCE [LARGE SCALE GENOMIC DNA]</scope>
    <source>
        <strain evidence="7 8">N5BH11</strain>
    </source>
</reference>
<dbReference type="Proteomes" id="UP000306985">
    <property type="component" value="Unassembled WGS sequence"/>
</dbReference>
<feature type="active site" evidence="4">
    <location>
        <position position="158"/>
    </location>
</feature>
<comment type="caution">
    <text evidence="7">The sequence shown here is derived from an EMBL/GenBank/DDBJ whole genome shotgun (WGS) entry which is preliminary data.</text>
</comment>
<accession>A0A4U6QQ14</accession>
<dbReference type="InterPro" id="IPR051265">
    <property type="entry name" value="HIBADH-related_NP60_sf"/>
</dbReference>
<name>A0A4U6QQ14_9ACTN</name>
<dbReference type="Pfam" id="PF03446">
    <property type="entry name" value="NAD_binding_2"/>
    <property type="match status" value="1"/>
</dbReference>
<sequence length="271" mass="27698">MGAAMARRLIGADLPVTVWNRSIGRAEPFRDTPARVADDPEDAVADADVVLTMLFDGAAVRAVMDLALPRMARGSVWMQSSTVGVAATDQFADAADAAGVTYVDAPVLGTKGPAEQGTLTALVAGPPATVERLAPVLDAMAAKTVRVGGAAPLASGLKLAMNAWIATLTAGIAQSLTLARTLGVEPGLVLEALAGSGPDSPYAQLKGTAMLGGDFDPQFELAGLLKDVRLVRQAVPQPNALLAALEQTYASAADRGAADLDIAAVIRAFDQ</sequence>
<dbReference type="InterPro" id="IPR015815">
    <property type="entry name" value="HIBADH-related"/>
</dbReference>
<evidence type="ECO:0000256" key="1">
    <source>
        <dbReference type="ARBA" id="ARBA00009080"/>
    </source>
</evidence>
<evidence type="ECO:0000259" key="6">
    <source>
        <dbReference type="Pfam" id="PF14833"/>
    </source>
</evidence>
<dbReference type="InterPro" id="IPR036291">
    <property type="entry name" value="NAD(P)-bd_dom_sf"/>
</dbReference>
<feature type="domain" description="3-hydroxyisobutyrate dehydrogenase-like NAD-binding" evidence="6">
    <location>
        <begin position="157"/>
        <end position="268"/>
    </location>
</feature>
<dbReference type="Pfam" id="PF14833">
    <property type="entry name" value="NAD_binding_11"/>
    <property type="match status" value="1"/>
</dbReference>
<keyword evidence="2" id="KW-0560">Oxidoreductase</keyword>